<keyword evidence="12" id="KW-0564">Palmitate</keyword>
<keyword evidence="8" id="KW-0625">Polysaccharide transport</keyword>
<keyword evidence="4" id="KW-1134">Transmembrane beta strand</keyword>
<dbReference type="PANTHER" id="PTHR33619:SF3">
    <property type="entry name" value="POLYSACCHARIDE EXPORT PROTEIN GFCE-RELATED"/>
    <property type="match status" value="1"/>
</dbReference>
<protein>
    <submittedName>
        <fullName evidence="18">Polysaccharide export protein</fullName>
    </submittedName>
</protein>
<evidence type="ECO:0000256" key="5">
    <source>
        <dbReference type="ARBA" id="ARBA00022597"/>
    </source>
</evidence>
<evidence type="ECO:0000256" key="15">
    <source>
        <dbReference type="SAM" id="Phobius"/>
    </source>
</evidence>
<evidence type="ECO:0000256" key="9">
    <source>
        <dbReference type="ARBA" id="ARBA00023065"/>
    </source>
</evidence>
<organism evidence="18 19">
    <name type="scientific">Xanthobacter autotrophicus (strain ATCC BAA-1158 / Py2)</name>
    <dbReference type="NCBI Taxonomy" id="78245"/>
    <lineage>
        <taxon>Bacteria</taxon>
        <taxon>Pseudomonadati</taxon>
        <taxon>Pseudomonadota</taxon>
        <taxon>Alphaproteobacteria</taxon>
        <taxon>Hyphomicrobiales</taxon>
        <taxon>Xanthobacteraceae</taxon>
        <taxon>Xanthobacter</taxon>
    </lineage>
</organism>
<gene>
    <name evidence="18" type="ordered locus">Xaut_3820</name>
</gene>
<evidence type="ECO:0000256" key="13">
    <source>
        <dbReference type="ARBA" id="ARBA00023237"/>
    </source>
</evidence>
<comment type="similarity">
    <text evidence="2">Belongs to the BexD/CtrA/VexA family.</text>
</comment>
<dbReference type="STRING" id="78245.Xaut_3820"/>
<dbReference type="PANTHER" id="PTHR33619">
    <property type="entry name" value="POLYSACCHARIDE EXPORT PROTEIN GFCE-RELATED"/>
    <property type="match status" value="1"/>
</dbReference>
<dbReference type="GO" id="GO:0006811">
    <property type="term" value="P:monoatomic ion transport"/>
    <property type="evidence" value="ECO:0007669"/>
    <property type="project" value="UniProtKB-KW"/>
</dbReference>
<evidence type="ECO:0000259" key="16">
    <source>
        <dbReference type="Pfam" id="PF02563"/>
    </source>
</evidence>
<evidence type="ECO:0000256" key="14">
    <source>
        <dbReference type="ARBA" id="ARBA00023288"/>
    </source>
</evidence>
<evidence type="ECO:0000256" key="6">
    <source>
        <dbReference type="ARBA" id="ARBA00022692"/>
    </source>
</evidence>
<dbReference type="PhylomeDB" id="A7IM01"/>
<evidence type="ECO:0000256" key="12">
    <source>
        <dbReference type="ARBA" id="ARBA00023139"/>
    </source>
</evidence>
<dbReference type="KEGG" id="xau:Xaut_3820"/>
<sequence>MDACGMYNCPTLCRAYQKRNRMTGWVRFVAMGLLAGAAAGCTVLPSSGPSRTEIEMQQPEDDQRYLLIDVDDRTLHLMQQQRPASFGVRFGDYRPPGRYVVGVGDSISVTIWEAAAGGLFSGPVIDRLGTGSRSATIPDQQVAQDGSVTVPYAGRIQVAGKTTSQIEQAVVDRLTGKAIEPQAVVVVTRSVSNSATVLGEATSGAIVPLSPRGDRVLDVIAAAGGIKVPAHEVFVRLSRGNATVTLPLQRLLNDPKEDVYVRPLDKIVVIRDPQTFTVFGAAGNPTVVPFDAVGITLEEAVARVGGLVDHRADPSGVYLMRLEPLGFATQLRPDARPLEAYGYVRVIYRWNMRDPNFIFLARGFQIRNKDAIYVANAPLSDLQKITSVFNAVAQPVATTVAVVP</sequence>
<feature type="domain" description="Polysaccharide export protein N-terminal" evidence="16">
    <location>
        <begin position="96"/>
        <end position="187"/>
    </location>
</feature>
<keyword evidence="3" id="KW-0813">Transport</keyword>
<feature type="domain" description="SLBB" evidence="17">
    <location>
        <begin position="274"/>
        <end position="374"/>
    </location>
</feature>
<keyword evidence="11 15" id="KW-0472">Membrane</keyword>
<keyword evidence="19" id="KW-1185">Reference proteome</keyword>
<feature type="transmembrane region" description="Helical" evidence="15">
    <location>
        <begin position="24"/>
        <end position="45"/>
    </location>
</feature>
<keyword evidence="5" id="KW-0762">Sugar transport</keyword>
<evidence type="ECO:0000256" key="7">
    <source>
        <dbReference type="ARBA" id="ARBA00022729"/>
    </source>
</evidence>
<evidence type="ECO:0000256" key="8">
    <source>
        <dbReference type="ARBA" id="ARBA00023047"/>
    </source>
</evidence>
<keyword evidence="13" id="KW-0998">Cell outer membrane</keyword>
<keyword evidence="9" id="KW-0406">Ion transport</keyword>
<dbReference type="Pfam" id="PF02563">
    <property type="entry name" value="Poly_export"/>
    <property type="match status" value="1"/>
</dbReference>
<dbReference type="EMBL" id="CP000781">
    <property type="protein sequence ID" value="ABS69044.1"/>
    <property type="molecule type" value="Genomic_DNA"/>
</dbReference>
<keyword evidence="14" id="KW-0449">Lipoprotein</keyword>
<reference evidence="18 19" key="1">
    <citation type="submission" date="2007-07" db="EMBL/GenBank/DDBJ databases">
        <title>Complete sequence of chromosome of Xanthobacter autotrophicus Py2.</title>
        <authorList>
            <consortium name="US DOE Joint Genome Institute"/>
            <person name="Copeland A."/>
            <person name="Lucas S."/>
            <person name="Lapidus A."/>
            <person name="Barry K."/>
            <person name="Glavina del Rio T."/>
            <person name="Hammon N."/>
            <person name="Israni S."/>
            <person name="Dalin E."/>
            <person name="Tice H."/>
            <person name="Pitluck S."/>
            <person name="Sims D."/>
            <person name="Brettin T."/>
            <person name="Bruce D."/>
            <person name="Detter J.C."/>
            <person name="Han C."/>
            <person name="Tapia R."/>
            <person name="Brainard J."/>
            <person name="Schmutz J."/>
            <person name="Larimer F."/>
            <person name="Land M."/>
            <person name="Hauser L."/>
            <person name="Kyrpides N."/>
            <person name="Kim E."/>
            <person name="Ensigns S.A."/>
            <person name="Richardson P."/>
        </authorList>
    </citation>
    <scope>NUCLEOTIDE SEQUENCE [LARGE SCALE GENOMIC DNA]</scope>
    <source>
        <strain evidence="19">ATCC BAA-1158 / Py2</strain>
    </source>
</reference>
<dbReference type="GO" id="GO:0015159">
    <property type="term" value="F:polysaccharide transmembrane transporter activity"/>
    <property type="evidence" value="ECO:0007669"/>
    <property type="project" value="InterPro"/>
</dbReference>
<dbReference type="HOGENOM" id="CLU_038343_4_0_5"/>
<evidence type="ECO:0000313" key="18">
    <source>
        <dbReference type="EMBL" id="ABS69044.1"/>
    </source>
</evidence>
<dbReference type="AlphaFoldDB" id="A7IM01"/>
<evidence type="ECO:0000259" key="17">
    <source>
        <dbReference type="Pfam" id="PF22461"/>
    </source>
</evidence>
<name>A7IM01_XANP2</name>
<proteinExistence type="inferred from homology"/>
<accession>A7IM01</accession>
<dbReference type="GO" id="GO:0009279">
    <property type="term" value="C:cell outer membrane"/>
    <property type="evidence" value="ECO:0007669"/>
    <property type="project" value="UniProtKB-SubCell"/>
</dbReference>
<keyword evidence="10" id="KW-0626">Porin</keyword>
<dbReference type="GO" id="GO:0015288">
    <property type="term" value="F:porin activity"/>
    <property type="evidence" value="ECO:0007669"/>
    <property type="project" value="UniProtKB-KW"/>
</dbReference>
<dbReference type="Pfam" id="PF22461">
    <property type="entry name" value="SLBB_2"/>
    <property type="match status" value="1"/>
</dbReference>
<evidence type="ECO:0000256" key="11">
    <source>
        <dbReference type="ARBA" id="ARBA00023136"/>
    </source>
</evidence>
<keyword evidence="7" id="KW-0732">Signal</keyword>
<keyword evidence="6 15" id="KW-0812">Transmembrane</keyword>
<dbReference type="Proteomes" id="UP000002417">
    <property type="component" value="Chromosome"/>
</dbReference>
<evidence type="ECO:0000256" key="2">
    <source>
        <dbReference type="ARBA" id="ARBA00009450"/>
    </source>
</evidence>
<evidence type="ECO:0000256" key="4">
    <source>
        <dbReference type="ARBA" id="ARBA00022452"/>
    </source>
</evidence>
<dbReference type="Gene3D" id="3.30.1950.10">
    <property type="entry name" value="wza like domain"/>
    <property type="match status" value="1"/>
</dbReference>
<comment type="subcellular location">
    <subcellularLocation>
        <location evidence="1">Cell outer membrane</location>
        <topology evidence="1">Multi-pass membrane protein</topology>
    </subcellularLocation>
</comment>
<evidence type="ECO:0000256" key="1">
    <source>
        <dbReference type="ARBA" id="ARBA00004571"/>
    </source>
</evidence>
<evidence type="ECO:0000313" key="19">
    <source>
        <dbReference type="Proteomes" id="UP000002417"/>
    </source>
</evidence>
<dbReference type="eggNOG" id="COG1596">
    <property type="taxonomic scope" value="Bacteria"/>
</dbReference>
<dbReference type="GO" id="GO:0046930">
    <property type="term" value="C:pore complex"/>
    <property type="evidence" value="ECO:0007669"/>
    <property type="project" value="UniProtKB-KW"/>
</dbReference>
<dbReference type="InterPro" id="IPR003715">
    <property type="entry name" value="Poly_export_N"/>
</dbReference>
<evidence type="ECO:0000256" key="10">
    <source>
        <dbReference type="ARBA" id="ARBA00023114"/>
    </source>
</evidence>
<evidence type="ECO:0000256" key="3">
    <source>
        <dbReference type="ARBA" id="ARBA00022448"/>
    </source>
</evidence>
<dbReference type="InterPro" id="IPR049712">
    <property type="entry name" value="Poly_export"/>
</dbReference>
<dbReference type="InterPro" id="IPR054765">
    <property type="entry name" value="SLBB_dom"/>
</dbReference>
<dbReference type="Gene3D" id="3.10.560.10">
    <property type="entry name" value="Outer membrane lipoprotein wza domain like"/>
    <property type="match status" value="2"/>
</dbReference>
<keyword evidence="15" id="KW-1133">Transmembrane helix</keyword>